<feature type="transmembrane region" description="Helical" evidence="10">
    <location>
        <begin position="164"/>
        <end position="183"/>
    </location>
</feature>
<gene>
    <name evidence="11" type="ORF">BJ998_000816</name>
</gene>
<dbReference type="RefSeq" id="WP_184858594.1">
    <property type="nucleotide sequence ID" value="NZ_BAAAWY010000002.1"/>
</dbReference>
<evidence type="ECO:0000313" key="12">
    <source>
        <dbReference type="Proteomes" id="UP000585638"/>
    </source>
</evidence>
<dbReference type="GO" id="GO:0019344">
    <property type="term" value="P:cysteine biosynthetic process"/>
    <property type="evidence" value="ECO:0007669"/>
    <property type="project" value="TreeGrafter"/>
</dbReference>
<dbReference type="GO" id="GO:0005886">
    <property type="term" value="C:plasma membrane"/>
    <property type="evidence" value="ECO:0007669"/>
    <property type="project" value="TreeGrafter"/>
</dbReference>
<accession>A0A7W9KBL3</accession>
<keyword evidence="2" id="KW-0813">Transport</keyword>
<evidence type="ECO:0000256" key="10">
    <source>
        <dbReference type="SAM" id="Phobius"/>
    </source>
</evidence>
<keyword evidence="7 10" id="KW-1133">Transmembrane helix</keyword>
<dbReference type="Pfam" id="PF07264">
    <property type="entry name" value="EI24"/>
    <property type="match status" value="1"/>
</dbReference>
<evidence type="ECO:0000313" key="11">
    <source>
        <dbReference type="EMBL" id="MBB5889620.1"/>
    </source>
</evidence>
<evidence type="ECO:0000256" key="9">
    <source>
        <dbReference type="ARBA" id="ARBA00023136"/>
    </source>
</evidence>
<keyword evidence="5" id="KW-0028">Amino-acid biosynthesis</keyword>
<evidence type="ECO:0000256" key="1">
    <source>
        <dbReference type="ARBA" id="ARBA00004141"/>
    </source>
</evidence>
<dbReference type="Proteomes" id="UP000585638">
    <property type="component" value="Unassembled WGS sequence"/>
</dbReference>
<feature type="transmembrane region" description="Helical" evidence="10">
    <location>
        <begin position="137"/>
        <end position="158"/>
    </location>
</feature>
<keyword evidence="8" id="KW-0764">Sulfate transport</keyword>
<dbReference type="GO" id="GO:0009675">
    <property type="term" value="F:high-affinity sulfate:proton symporter activity"/>
    <property type="evidence" value="ECO:0007669"/>
    <property type="project" value="TreeGrafter"/>
</dbReference>
<evidence type="ECO:0000256" key="2">
    <source>
        <dbReference type="ARBA" id="ARBA00022448"/>
    </source>
</evidence>
<keyword evidence="9 10" id="KW-0472">Membrane</keyword>
<evidence type="ECO:0000256" key="8">
    <source>
        <dbReference type="ARBA" id="ARBA00023032"/>
    </source>
</evidence>
<evidence type="ECO:0000256" key="6">
    <source>
        <dbReference type="ARBA" id="ARBA00022692"/>
    </source>
</evidence>
<keyword evidence="4" id="KW-0997">Cell inner membrane</keyword>
<comment type="caution">
    <text evidence="11">The sequence shown here is derived from an EMBL/GenBank/DDBJ whole genome shotgun (WGS) entry which is preliminary data.</text>
</comment>
<evidence type="ECO:0000256" key="5">
    <source>
        <dbReference type="ARBA" id="ARBA00022605"/>
    </source>
</evidence>
<dbReference type="GO" id="GO:0000103">
    <property type="term" value="P:sulfate assimilation"/>
    <property type="evidence" value="ECO:0007669"/>
    <property type="project" value="TreeGrafter"/>
</dbReference>
<organism evidence="11 12">
    <name type="scientific">Kutzneria kofuensis</name>
    <dbReference type="NCBI Taxonomy" id="103725"/>
    <lineage>
        <taxon>Bacteria</taxon>
        <taxon>Bacillati</taxon>
        <taxon>Actinomycetota</taxon>
        <taxon>Actinomycetes</taxon>
        <taxon>Pseudonocardiales</taxon>
        <taxon>Pseudonocardiaceae</taxon>
        <taxon>Kutzneria</taxon>
    </lineage>
</organism>
<protein>
    <submittedName>
        <fullName evidence="11">CysZ protein</fullName>
    </submittedName>
</protein>
<dbReference type="InterPro" id="IPR059112">
    <property type="entry name" value="CysZ/EI24"/>
</dbReference>
<dbReference type="EMBL" id="JACHIR010000001">
    <property type="protein sequence ID" value="MBB5889620.1"/>
    <property type="molecule type" value="Genomic_DNA"/>
</dbReference>
<name>A0A7W9KBL3_9PSEU</name>
<reference evidence="11 12" key="1">
    <citation type="submission" date="2020-08" db="EMBL/GenBank/DDBJ databases">
        <title>Sequencing the genomes of 1000 actinobacteria strains.</title>
        <authorList>
            <person name="Klenk H.-P."/>
        </authorList>
    </citation>
    <scope>NUCLEOTIDE SEQUENCE [LARGE SCALE GENOMIC DNA]</scope>
    <source>
        <strain evidence="11 12">DSM 43851</strain>
    </source>
</reference>
<feature type="transmembrane region" description="Helical" evidence="10">
    <location>
        <begin position="25"/>
        <end position="51"/>
    </location>
</feature>
<dbReference type="PANTHER" id="PTHR37468">
    <property type="entry name" value="SULFATE TRANSPORTER CYSZ"/>
    <property type="match status" value="1"/>
</dbReference>
<dbReference type="PANTHER" id="PTHR37468:SF1">
    <property type="entry name" value="SULFATE TRANSPORTER CYSZ"/>
    <property type="match status" value="1"/>
</dbReference>
<feature type="transmembrane region" description="Helical" evidence="10">
    <location>
        <begin position="76"/>
        <end position="101"/>
    </location>
</feature>
<evidence type="ECO:0000256" key="7">
    <source>
        <dbReference type="ARBA" id="ARBA00022989"/>
    </source>
</evidence>
<keyword evidence="12" id="KW-1185">Reference proteome</keyword>
<dbReference type="InterPro" id="IPR050480">
    <property type="entry name" value="CysZ-like"/>
</dbReference>
<comment type="subcellular location">
    <subcellularLocation>
        <location evidence="1">Membrane</location>
        <topology evidence="1">Multi-pass membrane protein</topology>
    </subcellularLocation>
</comment>
<keyword evidence="6 10" id="KW-0812">Transmembrane</keyword>
<evidence type="ECO:0000256" key="3">
    <source>
        <dbReference type="ARBA" id="ARBA00022475"/>
    </source>
</evidence>
<proteinExistence type="predicted"/>
<keyword evidence="3" id="KW-1003">Cell membrane</keyword>
<sequence>MIRDFFAGIGLLLRGFGIVFRTPRLLLLGALPAVVTGGLLLALVITLGIFAPDLVALATPFADGWDATYREIFRDLAAVALVIALLFLGLLVFAAATLAIGAPFYESIARRVEDQLGGVPTENDTSWWTDTVDNAKVVGASALLAVPLFLIDLVPVVGETAGPVIGVCVSAWMFGLELSVVPFSRRGLPLAARRHLLGRRRALAFGFALPAYLLCLVPLLAIVVMPAATAGGTLLAHRLLEEQASAPVSLPRPDSEKPFLP</sequence>
<evidence type="ECO:0000256" key="4">
    <source>
        <dbReference type="ARBA" id="ARBA00022519"/>
    </source>
</evidence>
<dbReference type="AlphaFoldDB" id="A0A7W9KBL3"/>
<feature type="transmembrane region" description="Helical" evidence="10">
    <location>
        <begin position="203"/>
        <end position="228"/>
    </location>
</feature>